<evidence type="ECO:0000256" key="6">
    <source>
        <dbReference type="SAM" id="MobiDB-lite"/>
    </source>
</evidence>
<dbReference type="EC" id="2.7.11.1" evidence="8"/>
<dbReference type="CDD" id="cd14014">
    <property type="entry name" value="STKc_PknB_like"/>
    <property type="match status" value="1"/>
</dbReference>
<reference evidence="8 9" key="1">
    <citation type="submission" date="2023-03" db="EMBL/GenBank/DDBJ databases">
        <title>Paludisphaera mucosa sp. nov. a novel planctomycete from northern fen.</title>
        <authorList>
            <person name="Ivanova A."/>
        </authorList>
    </citation>
    <scope>NUCLEOTIDE SEQUENCE [LARGE SCALE GENOMIC DNA]</scope>
    <source>
        <strain evidence="8 9">Pla2</strain>
    </source>
</reference>
<feature type="region of interest" description="Disordered" evidence="6">
    <location>
        <begin position="428"/>
        <end position="452"/>
    </location>
</feature>
<evidence type="ECO:0000313" key="9">
    <source>
        <dbReference type="Proteomes" id="UP001216907"/>
    </source>
</evidence>
<keyword evidence="2 5" id="KW-0547">Nucleotide-binding</keyword>
<dbReference type="RefSeq" id="WP_277863523.1">
    <property type="nucleotide sequence ID" value="NZ_JARRAG010000002.1"/>
</dbReference>
<dbReference type="InterPro" id="IPR011009">
    <property type="entry name" value="Kinase-like_dom_sf"/>
</dbReference>
<evidence type="ECO:0000256" key="3">
    <source>
        <dbReference type="ARBA" id="ARBA00022777"/>
    </source>
</evidence>
<dbReference type="SUPFAM" id="SSF56112">
    <property type="entry name" value="Protein kinase-like (PK-like)"/>
    <property type="match status" value="1"/>
</dbReference>
<feature type="domain" description="Protein kinase" evidence="7">
    <location>
        <begin position="166"/>
        <end position="425"/>
    </location>
</feature>
<organism evidence="8 9">
    <name type="scientific">Paludisphaera mucosa</name>
    <dbReference type="NCBI Taxonomy" id="3030827"/>
    <lineage>
        <taxon>Bacteria</taxon>
        <taxon>Pseudomonadati</taxon>
        <taxon>Planctomycetota</taxon>
        <taxon>Planctomycetia</taxon>
        <taxon>Isosphaerales</taxon>
        <taxon>Isosphaeraceae</taxon>
        <taxon>Paludisphaera</taxon>
    </lineage>
</organism>
<feature type="binding site" evidence="5">
    <location>
        <position position="195"/>
    </location>
    <ligand>
        <name>ATP</name>
        <dbReference type="ChEBI" id="CHEBI:30616"/>
    </ligand>
</feature>
<dbReference type="PROSITE" id="PS50011">
    <property type="entry name" value="PROTEIN_KINASE_DOM"/>
    <property type="match status" value="1"/>
</dbReference>
<keyword evidence="1 8" id="KW-0808">Transferase</keyword>
<protein>
    <submittedName>
        <fullName evidence="8">Serine/threonine-protein kinase</fullName>
        <ecNumber evidence="8">2.7.11.1</ecNumber>
    </submittedName>
</protein>
<dbReference type="PANTHER" id="PTHR43289:SF6">
    <property type="entry name" value="SERINE_THREONINE-PROTEIN KINASE NEKL-3"/>
    <property type="match status" value="1"/>
</dbReference>
<evidence type="ECO:0000256" key="2">
    <source>
        <dbReference type="ARBA" id="ARBA00022741"/>
    </source>
</evidence>
<dbReference type="Gene3D" id="1.10.510.10">
    <property type="entry name" value="Transferase(Phosphotransferase) domain 1"/>
    <property type="match status" value="1"/>
</dbReference>
<dbReference type="EMBL" id="JARRAG010000002">
    <property type="protein sequence ID" value="MDG3007237.1"/>
    <property type="molecule type" value="Genomic_DNA"/>
</dbReference>
<dbReference type="PROSITE" id="PS00108">
    <property type="entry name" value="PROTEIN_KINASE_ST"/>
    <property type="match status" value="1"/>
</dbReference>
<dbReference type="SMART" id="SM00220">
    <property type="entry name" value="S_TKc"/>
    <property type="match status" value="1"/>
</dbReference>
<evidence type="ECO:0000259" key="7">
    <source>
        <dbReference type="PROSITE" id="PS50011"/>
    </source>
</evidence>
<dbReference type="Gene3D" id="3.30.200.20">
    <property type="entry name" value="Phosphorylase Kinase, domain 1"/>
    <property type="match status" value="1"/>
</dbReference>
<evidence type="ECO:0000256" key="4">
    <source>
        <dbReference type="ARBA" id="ARBA00022840"/>
    </source>
</evidence>
<name>A0ABT6FI33_9BACT</name>
<accession>A0ABT6FI33</accession>
<sequence>MHDPEFESRVLRFERAWRSGGPPEIGDYLGHPFATTSPGREKLLVELICVDLEFRARSPAHTGPPTLASYVDRFPELHCLDRLPVELVGEAYRVRRRWGDRPSHATFLEPFKERRDEIHAALLHIDAELHDELGGVGPPARPSSPSHASGIVDEGADVPMLSHRDFLLRRLIGAGRTGKVYEAGRLGDGRDVAVKFLRKSLLRHADVVRRFVDEARIVAGLHHPNIVGVQGLGRTPAGSYFIVMELVLGGDLSRHSRERRIPEDEAVRWAMEICEALAHAHERGVVHCDLKPANILIDVGGRIRVTDFGLARSLAGESLGAAEVEGTAPFMAPEQASRSWGVIDRRTDVYGLGAVLYALLTGRPPFVGERSSAILADVVSPTPVVSPSRHRPDLSERLSDLCRRCLAKSPEDRFATADEVRSALVAFQAASPRESTPGDAQGFDRPGMPTTG</sequence>
<comment type="caution">
    <text evidence="8">The sequence shown here is derived from an EMBL/GenBank/DDBJ whole genome shotgun (WGS) entry which is preliminary data.</text>
</comment>
<dbReference type="GO" id="GO:0004674">
    <property type="term" value="F:protein serine/threonine kinase activity"/>
    <property type="evidence" value="ECO:0007669"/>
    <property type="project" value="UniProtKB-EC"/>
</dbReference>
<proteinExistence type="predicted"/>
<dbReference type="InterPro" id="IPR008271">
    <property type="entry name" value="Ser/Thr_kinase_AS"/>
</dbReference>
<dbReference type="Pfam" id="PF00069">
    <property type="entry name" value="Pkinase"/>
    <property type="match status" value="1"/>
</dbReference>
<keyword evidence="9" id="KW-1185">Reference proteome</keyword>
<dbReference type="PANTHER" id="PTHR43289">
    <property type="entry name" value="MITOGEN-ACTIVATED PROTEIN KINASE KINASE KINASE 20-RELATED"/>
    <property type="match status" value="1"/>
</dbReference>
<dbReference type="Proteomes" id="UP001216907">
    <property type="component" value="Unassembled WGS sequence"/>
</dbReference>
<gene>
    <name evidence="8" type="ORF">PZE19_26030</name>
</gene>
<evidence type="ECO:0000313" key="8">
    <source>
        <dbReference type="EMBL" id="MDG3007237.1"/>
    </source>
</evidence>
<dbReference type="PROSITE" id="PS00107">
    <property type="entry name" value="PROTEIN_KINASE_ATP"/>
    <property type="match status" value="1"/>
</dbReference>
<dbReference type="InterPro" id="IPR017441">
    <property type="entry name" value="Protein_kinase_ATP_BS"/>
</dbReference>
<keyword evidence="3 8" id="KW-0418">Kinase</keyword>
<dbReference type="InterPro" id="IPR000719">
    <property type="entry name" value="Prot_kinase_dom"/>
</dbReference>
<evidence type="ECO:0000256" key="5">
    <source>
        <dbReference type="PROSITE-ProRule" id="PRU10141"/>
    </source>
</evidence>
<evidence type="ECO:0000256" key="1">
    <source>
        <dbReference type="ARBA" id="ARBA00022679"/>
    </source>
</evidence>
<keyword evidence="4 5" id="KW-0067">ATP-binding</keyword>